<evidence type="ECO:0000256" key="3">
    <source>
        <dbReference type="ARBA" id="ARBA00021144"/>
    </source>
</evidence>
<dbReference type="STRING" id="763406.A0A1E3NMT9"/>
<keyword evidence="6 7" id="KW-0472">Membrane</keyword>
<evidence type="ECO:0000256" key="2">
    <source>
        <dbReference type="ARBA" id="ARBA00008938"/>
    </source>
</evidence>
<evidence type="ECO:0000256" key="6">
    <source>
        <dbReference type="ARBA" id="ARBA00023136"/>
    </source>
</evidence>
<accession>A0A1E3NMT9</accession>
<organism evidence="8 9">
    <name type="scientific">Pichia membranifaciens NRRL Y-2026</name>
    <dbReference type="NCBI Taxonomy" id="763406"/>
    <lineage>
        <taxon>Eukaryota</taxon>
        <taxon>Fungi</taxon>
        <taxon>Dikarya</taxon>
        <taxon>Ascomycota</taxon>
        <taxon>Saccharomycotina</taxon>
        <taxon>Pichiomycetes</taxon>
        <taxon>Pichiales</taxon>
        <taxon>Pichiaceae</taxon>
        <taxon>Pichia</taxon>
    </lineage>
</organism>
<dbReference type="PANTHER" id="PTHR39136">
    <property type="entry name" value="ALTERED INHERITANCE OF MITOCHONDRIA PROTEIN 11"/>
    <property type="match status" value="1"/>
</dbReference>
<feature type="transmembrane region" description="Helical" evidence="7">
    <location>
        <begin position="31"/>
        <end position="52"/>
    </location>
</feature>
<keyword evidence="5 7" id="KW-1133">Transmembrane helix</keyword>
<protein>
    <recommendedName>
        <fullName evidence="3 7">Altered inheritance of mitochondria protein 11</fullName>
    </recommendedName>
</protein>
<dbReference type="OrthoDB" id="4088121at2759"/>
<dbReference type="Proteomes" id="UP000094455">
    <property type="component" value="Unassembled WGS sequence"/>
</dbReference>
<dbReference type="AlphaFoldDB" id="A0A1E3NMT9"/>
<dbReference type="InterPro" id="IPR038814">
    <property type="entry name" value="AIM11"/>
</dbReference>
<name>A0A1E3NMT9_9ASCO</name>
<evidence type="ECO:0000256" key="7">
    <source>
        <dbReference type="RuleBase" id="RU367098"/>
    </source>
</evidence>
<evidence type="ECO:0000256" key="4">
    <source>
        <dbReference type="ARBA" id="ARBA00022692"/>
    </source>
</evidence>
<feature type="transmembrane region" description="Helical" evidence="7">
    <location>
        <begin position="83"/>
        <end position="106"/>
    </location>
</feature>
<dbReference type="PANTHER" id="PTHR39136:SF1">
    <property type="entry name" value="ALTERED INHERITANCE OF MITOCHONDRIA PROTEIN 11"/>
    <property type="match status" value="1"/>
</dbReference>
<dbReference type="GeneID" id="30176355"/>
<evidence type="ECO:0000313" key="8">
    <source>
        <dbReference type="EMBL" id="ODQ47431.1"/>
    </source>
</evidence>
<evidence type="ECO:0000313" key="9">
    <source>
        <dbReference type="Proteomes" id="UP000094455"/>
    </source>
</evidence>
<comment type="subcellular location">
    <subcellularLocation>
        <location evidence="1 7">Membrane</location>
        <topology evidence="1 7">Multi-pass membrane protein</topology>
    </subcellularLocation>
</comment>
<evidence type="ECO:0000256" key="5">
    <source>
        <dbReference type="ARBA" id="ARBA00022989"/>
    </source>
</evidence>
<keyword evidence="4 7" id="KW-0812">Transmembrane</keyword>
<sequence length="172" mass="19586">MSSSFDFGKLFGRGDPSKKTDAVLKYNERRFYQMATFYGFTLATYIASKIAYRGVIKRRYNPTFYQHNHVPPKFSFYKDAMVAVTHASLLATTSLGMLASGAFWYFDISSLKEFTYRMKIFLGGYDAEKALKAMPEDEETKQITDSLDSILNGNLLDAFDDRETKEDSASSK</sequence>
<dbReference type="EMBL" id="KV454002">
    <property type="protein sequence ID" value="ODQ47431.1"/>
    <property type="molecule type" value="Genomic_DNA"/>
</dbReference>
<reference evidence="8 9" key="1">
    <citation type="journal article" date="2016" name="Proc. Natl. Acad. Sci. U.S.A.">
        <title>Comparative genomics of biotechnologically important yeasts.</title>
        <authorList>
            <person name="Riley R."/>
            <person name="Haridas S."/>
            <person name="Wolfe K.H."/>
            <person name="Lopes M.R."/>
            <person name="Hittinger C.T."/>
            <person name="Goeker M."/>
            <person name="Salamov A.A."/>
            <person name="Wisecaver J.H."/>
            <person name="Long T.M."/>
            <person name="Calvey C.H."/>
            <person name="Aerts A.L."/>
            <person name="Barry K.W."/>
            <person name="Choi C."/>
            <person name="Clum A."/>
            <person name="Coughlan A.Y."/>
            <person name="Deshpande S."/>
            <person name="Douglass A.P."/>
            <person name="Hanson S.J."/>
            <person name="Klenk H.-P."/>
            <person name="LaButti K.M."/>
            <person name="Lapidus A."/>
            <person name="Lindquist E.A."/>
            <person name="Lipzen A.M."/>
            <person name="Meier-Kolthoff J.P."/>
            <person name="Ohm R.A."/>
            <person name="Otillar R.P."/>
            <person name="Pangilinan J.L."/>
            <person name="Peng Y."/>
            <person name="Rokas A."/>
            <person name="Rosa C.A."/>
            <person name="Scheuner C."/>
            <person name="Sibirny A.A."/>
            <person name="Slot J.C."/>
            <person name="Stielow J.B."/>
            <person name="Sun H."/>
            <person name="Kurtzman C.P."/>
            <person name="Blackwell M."/>
            <person name="Grigoriev I.V."/>
            <person name="Jeffries T.W."/>
        </authorList>
    </citation>
    <scope>NUCLEOTIDE SEQUENCE [LARGE SCALE GENOMIC DNA]</scope>
    <source>
        <strain evidence="8 9">NRRL Y-2026</strain>
    </source>
</reference>
<gene>
    <name evidence="7" type="primary">AIM11</name>
    <name evidence="8" type="ORF">PICMEDRAFT_10428</name>
</gene>
<keyword evidence="9" id="KW-1185">Reference proteome</keyword>
<proteinExistence type="inferred from homology"/>
<dbReference type="RefSeq" id="XP_019018544.1">
    <property type="nucleotide sequence ID" value="XM_019159668.1"/>
</dbReference>
<comment type="similarity">
    <text evidence="2 7">Belongs to the AIM11 family.</text>
</comment>
<dbReference type="GO" id="GO:0016020">
    <property type="term" value="C:membrane"/>
    <property type="evidence" value="ECO:0007669"/>
    <property type="project" value="UniProtKB-SubCell"/>
</dbReference>
<dbReference type="GO" id="GO:0005739">
    <property type="term" value="C:mitochondrion"/>
    <property type="evidence" value="ECO:0007669"/>
    <property type="project" value="TreeGrafter"/>
</dbReference>
<evidence type="ECO:0000256" key="1">
    <source>
        <dbReference type="ARBA" id="ARBA00004141"/>
    </source>
</evidence>